<dbReference type="Gene3D" id="2.120.10.30">
    <property type="entry name" value="TolB, C-terminal domain"/>
    <property type="match status" value="1"/>
</dbReference>
<organism evidence="3 4">
    <name type="scientific">Bordetella genomosp. 4</name>
    <dbReference type="NCBI Taxonomy" id="463044"/>
    <lineage>
        <taxon>Bacteria</taxon>
        <taxon>Pseudomonadati</taxon>
        <taxon>Pseudomonadota</taxon>
        <taxon>Betaproteobacteria</taxon>
        <taxon>Burkholderiales</taxon>
        <taxon>Alcaligenaceae</taxon>
        <taxon>Bordetella</taxon>
    </lineage>
</organism>
<evidence type="ECO:0000313" key="3">
    <source>
        <dbReference type="EMBL" id="OZI56578.1"/>
    </source>
</evidence>
<accession>A0A261U3M9</accession>
<dbReference type="SUPFAM" id="SSF63829">
    <property type="entry name" value="Calcium-dependent phosphotriesterase"/>
    <property type="match status" value="1"/>
</dbReference>
<proteinExistence type="predicted"/>
<feature type="domain" description="SMP-30/Gluconolactonase/LRE-like region" evidence="2">
    <location>
        <begin position="29"/>
        <end position="243"/>
    </location>
</feature>
<keyword evidence="1" id="KW-0378">Hydrolase</keyword>
<evidence type="ECO:0000256" key="1">
    <source>
        <dbReference type="ARBA" id="ARBA00022801"/>
    </source>
</evidence>
<dbReference type="InterPro" id="IPR051262">
    <property type="entry name" value="SMP-30/CGR1_Lactonase"/>
</dbReference>
<dbReference type="Proteomes" id="UP000216885">
    <property type="component" value="Unassembled WGS sequence"/>
</dbReference>
<reference evidence="3 4" key="1">
    <citation type="submission" date="2017-05" db="EMBL/GenBank/DDBJ databases">
        <title>Complete and WGS of Bordetella genogroups.</title>
        <authorList>
            <person name="Spilker T."/>
            <person name="LiPuma J."/>
        </authorList>
    </citation>
    <scope>NUCLEOTIDE SEQUENCE [LARGE SCALE GENOMIC DNA]</scope>
    <source>
        <strain evidence="3 4">AU9919</strain>
    </source>
</reference>
<dbReference type="PANTHER" id="PTHR47572">
    <property type="entry name" value="LIPOPROTEIN-RELATED"/>
    <property type="match status" value="1"/>
</dbReference>
<dbReference type="InterPro" id="IPR011042">
    <property type="entry name" value="6-blade_b-propeller_TolB-like"/>
</dbReference>
<dbReference type="RefSeq" id="WP_094838175.1">
    <property type="nucleotide sequence ID" value="NZ_NEVQ01000013.1"/>
</dbReference>
<sequence>MNDTTGLSPAALPLSAIRETAVNLNRPECVLCTAAGDLYVSDKAGGIRHIQSNGDARLIGAQPGLIPNGFALMRDGSFTVANLADNGGVWRITRNGQATPHIQEIDGVALPSVNFVWLDDAERLWICVSTVRKGDHQFRRDIADGFIAVQDQQGVRVVAQDIHWTNECRADPTGQFLYVNETFGRRLLRFRIGARGTLSERTVITEFGKGTYPDGMAVDEEGHVWVISVVSNRVIRVSPDGKQQLIIEDLDTAHIDKLETEYLANRLSRPLVYDNHSVKLQNITSLAFGGPDRKTAYMGCINGTSLAVFDAPVAGLKPVHWNW</sequence>
<protein>
    <recommendedName>
        <fullName evidence="2">SMP-30/Gluconolactonase/LRE-like region domain-containing protein</fullName>
    </recommendedName>
</protein>
<gene>
    <name evidence="3" type="ORF">CAL20_14275</name>
</gene>
<dbReference type="GO" id="GO:0016787">
    <property type="term" value="F:hydrolase activity"/>
    <property type="evidence" value="ECO:0007669"/>
    <property type="project" value="UniProtKB-KW"/>
</dbReference>
<evidence type="ECO:0000259" key="2">
    <source>
        <dbReference type="Pfam" id="PF08450"/>
    </source>
</evidence>
<keyword evidence="4" id="KW-1185">Reference proteome</keyword>
<evidence type="ECO:0000313" key="4">
    <source>
        <dbReference type="Proteomes" id="UP000216885"/>
    </source>
</evidence>
<comment type="caution">
    <text evidence="3">The sequence shown here is derived from an EMBL/GenBank/DDBJ whole genome shotgun (WGS) entry which is preliminary data.</text>
</comment>
<dbReference type="PANTHER" id="PTHR47572:SF4">
    <property type="entry name" value="LACTONASE DRP35"/>
    <property type="match status" value="1"/>
</dbReference>
<dbReference type="EMBL" id="NEVQ01000013">
    <property type="protein sequence ID" value="OZI56578.1"/>
    <property type="molecule type" value="Genomic_DNA"/>
</dbReference>
<dbReference type="InterPro" id="IPR013658">
    <property type="entry name" value="SGL"/>
</dbReference>
<dbReference type="Pfam" id="PF08450">
    <property type="entry name" value="SGL"/>
    <property type="match status" value="1"/>
</dbReference>
<name>A0A261U3M9_9BORD</name>
<dbReference type="AlphaFoldDB" id="A0A261U3M9"/>